<dbReference type="EMBL" id="JARSFG010000020">
    <property type="protein sequence ID" value="MEC1179808.1"/>
    <property type="molecule type" value="Genomic_DNA"/>
</dbReference>
<dbReference type="AlphaFoldDB" id="A0AAW9NXD9"/>
<keyword evidence="1" id="KW-1133">Transmembrane helix</keyword>
<proteinExistence type="predicted"/>
<sequence length="150" mass="16753">MPYFTWRISVLLLLITLFLIHAKMSSGAFLISAGVLTLYFFTPILKKGHAVSYSCMILLLFSSAFLSVNMAYVLPVVAYFLMDSALLLKVRSHVGLLGISMLGMVALVAIQQLALHEALFVIIIMCMAVFLRHYVQATREKQILPRINGQ</sequence>
<keyword evidence="3" id="KW-1185">Reference proteome</keyword>
<dbReference type="RefSeq" id="WP_326124306.1">
    <property type="nucleotide sequence ID" value="NZ_JARSFG010000020.1"/>
</dbReference>
<reference evidence="2 3" key="1">
    <citation type="submission" date="2023-03" db="EMBL/GenBank/DDBJ databases">
        <title>Bacillus Genome Sequencing.</title>
        <authorList>
            <person name="Dunlap C."/>
        </authorList>
    </citation>
    <scope>NUCLEOTIDE SEQUENCE [LARGE SCALE GENOMIC DNA]</scope>
    <source>
        <strain evidence="2 3">B-59205</strain>
    </source>
</reference>
<feature type="transmembrane region" description="Helical" evidence="1">
    <location>
        <begin position="118"/>
        <end position="135"/>
    </location>
</feature>
<evidence type="ECO:0000313" key="2">
    <source>
        <dbReference type="EMBL" id="MEC1179808.1"/>
    </source>
</evidence>
<accession>A0AAW9NXD9</accession>
<comment type="caution">
    <text evidence="2">The sequence shown here is derived from an EMBL/GenBank/DDBJ whole genome shotgun (WGS) entry which is preliminary data.</text>
</comment>
<feature type="transmembrane region" description="Helical" evidence="1">
    <location>
        <begin position="94"/>
        <end position="112"/>
    </location>
</feature>
<evidence type="ECO:0000256" key="1">
    <source>
        <dbReference type="SAM" id="Phobius"/>
    </source>
</evidence>
<name>A0AAW9NXD9_9BACL</name>
<protein>
    <submittedName>
        <fullName evidence="2">Uncharacterized protein</fullName>
    </submittedName>
</protein>
<feature type="transmembrane region" description="Helical" evidence="1">
    <location>
        <begin position="51"/>
        <end position="82"/>
    </location>
</feature>
<organism evidence="2 3">
    <name type="scientific">Metasolibacillus meyeri</name>
    <dbReference type="NCBI Taxonomy" id="1071052"/>
    <lineage>
        <taxon>Bacteria</taxon>
        <taxon>Bacillati</taxon>
        <taxon>Bacillota</taxon>
        <taxon>Bacilli</taxon>
        <taxon>Bacillales</taxon>
        <taxon>Caryophanaceae</taxon>
        <taxon>Metasolibacillus</taxon>
    </lineage>
</organism>
<keyword evidence="1" id="KW-0472">Membrane</keyword>
<keyword evidence="1" id="KW-0812">Transmembrane</keyword>
<gene>
    <name evidence="2" type="ORF">P9B03_15015</name>
</gene>
<dbReference type="Proteomes" id="UP001344888">
    <property type="component" value="Unassembled WGS sequence"/>
</dbReference>
<evidence type="ECO:0000313" key="3">
    <source>
        <dbReference type="Proteomes" id="UP001344888"/>
    </source>
</evidence>